<dbReference type="STRING" id="1220589.CD32_12460"/>
<accession>A0A0A3INJ6</accession>
<dbReference type="eggNOG" id="ENOG503316R">
    <property type="taxonomic scope" value="Bacteria"/>
</dbReference>
<evidence type="ECO:0008006" key="4">
    <source>
        <dbReference type="Google" id="ProtNLM"/>
    </source>
</evidence>
<evidence type="ECO:0000256" key="1">
    <source>
        <dbReference type="SAM" id="Phobius"/>
    </source>
</evidence>
<evidence type="ECO:0000313" key="3">
    <source>
        <dbReference type="Proteomes" id="UP000030437"/>
    </source>
</evidence>
<dbReference type="AlphaFoldDB" id="A0A0A3INJ6"/>
<comment type="caution">
    <text evidence="2">The sequence shown here is derived from an EMBL/GenBank/DDBJ whole genome shotgun (WGS) entry which is preliminary data.</text>
</comment>
<reference evidence="2 3" key="1">
    <citation type="submission" date="2014-02" db="EMBL/GenBank/DDBJ databases">
        <title>Draft genome sequence of Lysinibacillus odysseyi NBRC 100172.</title>
        <authorList>
            <person name="Zhang F."/>
            <person name="Wang G."/>
            <person name="Zhang L."/>
        </authorList>
    </citation>
    <scope>NUCLEOTIDE SEQUENCE [LARGE SCALE GENOMIC DNA]</scope>
    <source>
        <strain evidence="2 3">NBRC 100172</strain>
    </source>
</reference>
<keyword evidence="3" id="KW-1185">Reference proteome</keyword>
<protein>
    <recommendedName>
        <fullName evidence="4">Exonuclease</fullName>
    </recommendedName>
</protein>
<dbReference type="EMBL" id="JPVP01000056">
    <property type="protein sequence ID" value="KGR84398.1"/>
    <property type="molecule type" value="Genomic_DNA"/>
</dbReference>
<evidence type="ECO:0000313" key="2">
    <source>
        <dbReference type="EMBL" id="KGR84398.1"/>
    </source>
</evidence>
<name>A0A0A3INJ6_9BACI</name>
<organism evidence="2 3">
    <name type="scientific">Lysinibacillus odysseyi 34hs-1 = NBRC 100172</name>
    <dbReference type="NCBI Taxonomy" id="1220589"/>
    <lineage>
        <taxon>Bacteria</taxon>
        <taxon>Bacillati</taxon>
        <taxon>Bacillota</taxon>
        <taxon>Bacilli</taxon>
        <taxon>Bacillales</taxon>
        <taxon>Bacillaceae</taxon>
        <taxon>Lysinibacillus</taxon>
    </lineage>
</organism>
<keyword evidence="1" id="KW-0472">Membrane</keyword>
<feature type="transmembrane region" description="Helical" evidence="1">
    <location>
        <begin position="72"/>
        <end position="90"/>
    </location>
</feature>
<sequence>MLMNINLIIIGLLILAIGYFVGVKKMTWLLSGFNERRVKDKERLANLVGGTQILMGAILIIGGLVGVQPEEYLVIACVVILLGLLIYVNSKMVE</sequence>
<feature type="transmembrane region" description="Helical" evidence="1">
    <location>
        <begin position="44"/>
        <end position="66"/>
    </location>
</feature>
<dbReference type="Proteomes" id="UP000030437">
    <property type="component" value="Unassembled WGS sequence"/>
</dbReference>
<dbReference type="InterPro" id="IPR017259">
    <property type="entry name" value="UCP037672"/>
</dbReference>
<gene>
    <name evidence="2" type="ORF">CD32_12460</name>
</gene>
<keyword evidence="1" id="KW-1133">Transmembrane helix</keyword>
<dbReference type="Pfam" id="PF12650">
    <property type="entry name" value="DUF3784"/>
    <property type="match status" value="1"/>
</dbReference>
<proteinExistence type="predicted"/>
<keyword evidence="1" id="KW-0812">Transmembrane</keyword>
<feature type="transmembrane region" description="Helical" evidence="1">
    <location>
        <begin position="6"/>
        <end position="23"/>
    </location>
</feature>